<evidence type="ECO:0000256" key="1">
    <source>
        <dbReference type="ARBA" id="ARBA00022490"/>
    </source>
</evidence>
<name>A0A2K7SQL6_9VIBR</name>
<dbReference type="AlphaFoldDB" id="A0A2K7SQL6"/>
<feature type="site" description="Transition state stabilizer" evidence="9">
    <location>
        <position position="22"/>
    </location>
</feature>
<dbReference type="GO" id="GO:0005737">
    <property type="term" value="C:cytoplasm"/>
    <property type="evidence" value="ECO:0007669"/>
    <property type="project" value="UniProtKB-SubCell"/>
</dbReference>
<dbReference type="RefSeq" id="WP_010445102.1">
    <property type="nucleotide sequence ID" value="NZ_BBLC01000048.1"/>
</dbReference>
<comment type="similarity">
    <text evidence="9">Belongs to the bacterial CoaD family.</text>
</comment>
<feature type="binding site" evidence="9">
    <location>
        <position position="78"/>
    </location>
    <ligand>
        <name>substrate</name>
    </ligand>
</feature>
<feature type="binding site" evidence="9">
    <location>
        <begin position="128"/>
        <end position="134"/>
    </location>
    <ligand>
        <name>ATP</name>
        <dbReference type="ChEBI" id="CHEBI:30616"/>
    </ligand>
</feature>
<dbReference type="InterPro" id="IPR004821">
    <property type="entry name" value="Cyt_trans-like"/>
</dbReference>
<organism evidence="11 14">
    <name type="scientific">Vibrio rotiferianus</name>
    <dbReference type="NCBI Taxonomy" id="190895"/>
    <lineage>
        <taxon>Bacteria</taxon>
        <taxon>Pseudomonadati</taxon>
        <taxon>Pseudomonadota</taxon>
        <taxon>Gammaproteobacteria</taxon>
        <taxon>Vibrionales</taxon>
        <taxon>Vibrionaceae</taxon>
        <taxon>Vibrio</taxon>
    </lineage>
</organism>
<dbReference type="FunFam" id="3.40.50.620:FF:000012">
    <property type="entry name" value="Phosphopantetheine adenylyltransferase"/>
    <property type="match status" value="1"/>
</dbReference>
<dbReference type="Pfam" id="PF01467">
    <property type="entry name" value="CTP_transf_like"/>
    <property type="match status" value="1"/>
</dbReference>
<dbReference type="NCBIfam" id="TIGR00125">
    <property type="entry name" value="cyt_tran_rel"/>
    <property type="match status" value="1"/>
</dbReference>
<evidence type="ECO:0000256" key="9">
    <source>
        <dbReference type="HAMAP-Rule" id="MF_00151"/>
    </source>
</evidence>
<accession>A0A2K7SQL6</accession>
<evidence type="ECO:0000313" key="14">
    <source>
        <dbReference type="Proteomes" id="UP000572072"/>
    </source>
</evidence>
<reference evidence="12 13" key="1">
    <citation type="submission" date="2016-09" db="EMBL/GenBank/DDBJ databases">
        <title>Isolation, identification and antibiotic sensitivity analysis of bacterial pathogen from juvenile Hippocampus erectus with tail-rotted disease.</title>
        <authorList>
            <person name="Yang Q."/>
        </authorList>
    </citation>
    <scope>NUCLEOTIDE SEQUENCE [LARGE SCALE GENOMIC DNA]</scope>
    <source>
        <strain evidence="12 13">HM-10</strain>
    </source>
</reference>
<comment type="subunit">
    <text evidence="9">Homohexamer.</text>
</comment>
<dbReference type="UniPathway" id="UPA00241">
    <property type="reaction ID" value="UER00355"/>
</dbReference>
<keyword evidence="3 9" id="KW-0548">Nucleotidyltransferase</keyword>
<keyword evidence="5 9" id="KW-0067">ATP-binding</keyword>
<dbReference type="OrthoDB" id="9806661at2"/>
<feature type="binding site" evidence="9">
    <location>
        <position position="14"/>
    </location>
    <ligand>
        <name>substrate</name>
    </ligand>
</feature>
<feature type="binding site" evidence="9">
    <location>
        <position position="46"/>
    </location>
    <ligand>
        <name>substrate</name>
    </ligand>
</feature>
<keyword evidence="6 9" id="KW-0460">Magnesium</keyword>
<dbReference type="Gene3D" id="3.40.50.620">
    <property type="entry name" value="HUPs"/>
    <property type="match status" value="1"/>
</dbReference>
<reference evidence="11 14" key="2">
    <citation type="submission" date="2019-08" db="EMBL/GenBank/DDBJ databases">
        <title>Draft genome sequencing and comparative genomics of hatchery-associated Vibrios.</title>
        <authorList>
            <person name="Kehlet-Delgado H."/>
            <person name="Mueller R.S."/>
        </authorList>
    </citation>
    <scope>NUCLEOTIDE SEQUENCE [LARGE SCALE GENOMIC DNA]</scope>
    <source>
        <strain evidence="11 14">00-78-3</strain>
    </source>
</reference>
<dbReference type="Proteomes" id="UP000180133">
    <property type="component" value="Unassembled WGS sequence"/>
</dbReference>
<keyword evidence="7 9" id="KW-0173">Coenzyme A biosynthesis</keyword>
<dbReference type="PRINTS" id="PR01020">
    <property type="entry name" value="LPSBIOSNTHSS"/>
</dbReference>
<evidence type="ECO:0000256" key="2">
    <source>
        <dbReference type="ARBA" id="ARBA00022679"/>
    </source>
</evidence>
<comment type="catalytic activity">
    <reaction evidence="8 9">
        <text>(R)-4'-phosphopantetheine + ATP + H(+) = 3'-dephospho-CoA + diphosphate</text>
        <dbReference type="Rhea" id="RHEA:19801"/>
        <dbReference type="ChEBI" id="CHEBI:15378"/>
        <dbReference type="ChEBI" id="CHEBI:30616"/>
        <dbReference type="ChEBI" id="CHEBI:33019"/>
        <dbReference type="ChEBI" id="CHEBI:57328"/>
        <dbReference type="ChEBI" id="CHEBI:61723"/>
        <dbReference type="EC" id="2.7.7.3"/>
    </reaction>
</comment>
<evidence type="ECO:0000313" key="11">
    <source>
        <dbReference type="EMBL" id="NOH46655.1"/>
    </source>
</evidence>
<dbReference type="EMBL" id="VTYN01000001">
    <property type="protein sequence ID" value="NOH46655.1"/>
    <property type="molecule type" value="Genomic_DNA"/>
</dbReference>
<evidence type="ECO:0000256" key="3">
    <source>
        <dbReference type="ARBA" id="ARBA00022695"/>
    </source>
</evidence>
<evidence type="ECO:0000313" key="13">
    <source>
        <dbReference type="Proteomes" id="UP000180133"/>
    </source>
</evidence>
<gene>
    <name evidence="9 11" type="primary">coaD</name>
    <name evidence="12" type="ORF">BI375_07000</name>
    <name evidence="11" type="ORF">F0262_01070</name>
</gene>
<comment type="pathway">
    <text evidence="9">Cofactor biosynthesis; coenzyme A biosynthesis; CoA from (R)-pantothenate: step 4/5.</text>
</comment>
<feature type="domain" description="Cytidyltransferase-like" evidence="10">
    <location>
        <begin position="10"/>
        <end position="138"/>
    </location>
</feature>
<dbReference type="EMBL" id="MKFT01000034">
    <property type="protein sequence ID" value="OHY89991.1"/>
    <property type="molecule type" value="Genomic_DNA"/>
</dbReference>
<dbReference type="SUPFAM" id="SSF52374">
    <property type="entry name" value="Nucleotidylyl transferase"/>
    <property type="match status" value="1"/>
</dbReference>
<feature type="binding site" evidence="9">
    <location>
        <position position="92"/>
    </location>
    <ligand>
        <name>substrate</name>
    </ligand>
</feature>
<keyword evidence="2 9" id="KW-0808">Transferase</keyword>
<dbReference type="GO" id="GO:0015937">
    <property type="term" value="P:coenzyme A biosynthetic process"/>
    <property type="evidence" value="ECO:0007669"/>
    <property type="project" value="UniProtKB-UniRule"/>
</dbReference>
<comment type="subcellular location">
    <subcellularLocation>
        <location evidence="9">Cytoplasm</location>
    </subcellularLocation>
</comment>
<dbReference type="NCBIfam" id="TIGR01510">
    <property type="entry name" value="coaD_prev_kdtB"/>
    <property type="match status" value="1"/>
</dbReference>
<dbReference type="PANTHER" id="PTHR21342:SF1">
    <property type="entry name" value="PHOSPHOPANTETHEINE ADENYLYLTRANSFERASE"/>
    <property type="match status" value="1"/>
</dbReference>
<feature type="binding site" evidence="9">
    <location>
        <begin position="93"/>
        <end position="95"/>
    </location>
    <ligand>
        <name>ATP</name>
        <dbReference type="ChEBI" id="CHEBI:30616"/>
    </ligand>
</feature>
<comment type="function">
    <text evidence="9">Reversibly transfers an adenylyl group from ATP to 4'-phosphopantetheine, yielding dephospho-CoA (dPCoA) and pyrophosphate.</text>
</comment>
<dbReference type="Proteomes" id="UP000572072">
    <property type="component" value="Unassembled WGS sequence"/>
</dbReference>
<evidence type="ECO:0000256" key="4">
    <source>
        <dbReference type="ARBA" id="ARBA00022741"/>
    </source>
</evidence>
<dbReference type="CDD" id="cd02163">
    <property type="entry name" value="PPAT"/>
    <property type="match status" value="1"/>
</dbReference>
<comment type="caution">
    <text evidence="11">The sequence shown here is derived from an EMBL/GenBank/DDBJ whole genome shotgun (WGS) entry which is preliminary data.</text>
</comment>
<feature type="binding site" evidence="9">
    <location>
        <begin position="14"/>
        <end position="15"/>
    </location>
    <ligand>
        <name>ATP</name>
        <dbReference type="ChEBI" id="CHEBI:30616"/>
    </ligand>
</feature>
<evidence type="ECO:0000256" key="5">
    <source>
        <dbReference type="ARBA" id="ARBA00022840"/>
    </source>
</evidence>
<keyword evidence="13" id="KW-1185">Reference proteome</keyword>
<dbReference type="GO" id="GO:0004595">
    <property type="term" value="F:pantetheine-phosphate adenylyltransferase activity"/>
    <property type="evidence" value="ECO:0007669"/>
    <property type="project" value="UniProtKB-UniRule"/>
</dbReference>
<dbReference type="HAMAP" id="MF_00151">
    <property type="entry name" value="PPAT_bact"/>
    <property type="match status" value="1"/>
</dbReference>
<evidence type="ECO:0000256" key="6">
    <source>
        <dbReference type="ARBA" id="ARBA00022842"/>
    </source>
</evidence>
<evidence type="ECO:0000313" key="12">
    <source>
        <dbReference type="EMBL" id="OHY89991.1"/>
    </source>
</evidence>
<keyword evidence="4 9" id="KW-0547">Nucleotide-binding</keyword>
<feature type="binding site" evidence="9">
    <location>
        <position position="22"/>
    </location>
    <ligand>
        <name>ATP</name>
        <dbReference type="ChEBI" id="CHEBI:30616"/>
    </ligand>
</feature>
<dbReference type="InterPro" id="IPR001980">
    <property type="entry name" value="PPAT"/>
</dbReference>
<dbReference type="InterPro" id="IPR014729">
    <property type="entry name" value="Rossmann-like_a/b/a_fold"/>
</dbReference>
<keyword evidence="1 9" id="KW-0963">Cytoplasm</keyword>
<dbReference type="GO" id="GO:0005524">
    <property type="term" value="F:ATP binding"/>
    <property type="evidence" value="ECO:0007669"/>
    <property type="project" value="UniProtKB-KW"/>
</dbReference>
<evidence type="ECO:0000256" key="7">
    <source>
        <dbReference type="ARBA" id="ARBA00022993"/>
    </source>
</evidence>
<dbReference type="EC" id="2.7.7.3" evidence="9"/>
<dbReference type="PANTHER" id="PTHR21342">
    <property type="entry name" value="PHOSPHOPANTETHEINE ADENYLYLTRANSFERASE"/>
    <property type="match status" value="1"/>
</dbReference>
<comment type="cofactor">
    <cofactor evidence="9">
        <name>Mg(2+)</name>
        <dbReference type="ChEBI" id="CHEBI:18420"/>
    </cofactor>
</comment>
<protein>
    <recommendedName>
        <fullName evidence="9">Phosphopantetheine adenylyltransferase</fullName>
        <ecNumber evidence="9">2.7.7.3</ecNumber>
    </recommendedName>
    <alternativeName>
        <fullName evidence="9">Dephospho-CoA pyrophosphorylase</fullName>
    </alternativeName>
    <alternativeName>
        <fullName evidence="9">Pantetheine-phosphate adenylyltransferase</fullName>
        <shortName evidence="9">PPAT</shortName>
    </alternativeName>
</protein>
<feature type="binding site" evidence="9">
    <location>
        <position position="103"/>
    </location>
    <ligand>
        <name>ATP</name>
        <dbReference type="ChEBI" id="CHEBI:30616"/>
    </ligand>
</feature>
<evidence type="ECO:0000256" key="8">
    <source>
        <dbReference type="ARBA" id="ARBA00029346"/>
    </source>
</evidence>
<proteinExistence type="inferred from homology"/>
<evidence type="ECO:0000259" key="10">
    <source>
        <dbReference type="Pfam" id="PF01467"/>
    </source>
</evidence>
<sequence length="164" mass="18305">MSKKNISRVVYPGTFDPITNGHLDLIERASHMFDEVIIAVAASPSKNTMFALEERVAFATEVTKHLDNVTAQGFSGLMVDFVKQVNANVLIRGLRTTVDFEYEFGLTNMYRRLLPDLESVFLTPSEEYAFISSTIVREVAIHGGDVNAFVPDVVAQALHNKRQI</sequence>